<dbReference type="InterPro" id="IPR018970">
    <property type="entry name" value="Xul5P/Fru6P_PKetolase_N"/>
</dbReference>
<feature type="domain" description="Xylulose 5-phosphate/Fructose 6-phosphate phosphoketolase N-terminal" evidence="7">
    <location>
        <begin position="14"/>
        <end position="379"/>
    </location>
</feature>
<dbReference type="InterPro" id="IPR029061">
    <property type="entry name" value="THDP-binding"/>
</dbReference>
<dbReference type="RefSeq" id="WP_301142360.1">
    <property type="nucleotide sequence ID" value="NZ_JAUHQA010000001.1"/>
</dbReference>
<dbReference type="Proteomes" id="UP001172708">
    <property type="component" value="Unassembled WGS sequence"/>
</dbReference>
<dbReference type="InterPro" id="IPR018969">
    <property type="entry name" value="Xul5P/Fru6P_PKetolase_C"/>
</dbReference>
<accession>A0ABT8GHI9</accession>
<dbReference type="Gene3D" id="3.40.50.920">
    <property type="match status" value="1"/>
</dbReference>
<dbReference type="NCBIfam" id="NF003617">
    <property type="entry name" value="PRK05261.1-2"/>
    <property type="match status" value="1"/>
</dbReference>
<evidence type="ECO:0000313" key="8">
    <source>
        <dbReference type="EMBL" id="MDN4480896.1"/>
    </source>
</evidence>
<dbReference type="PROSITE" id="PS60003">
    <property type="entry name" value="PHOSPHOKETOLASE_2"/>
    <property type="match status" value="1"/>
</dbReference>
<evidence type="ECO:0000256" key="3">
    <source>
        <dbReference type="ARBA" id="ARBA00023052"/>
    </source>
</evidence>
<dbReference type="Gene3D" id="3.40.50.970">
    <property type="match status" value="2"/>
</dbReference>
<protein>
    <recommendedName>
        <fullName evidence="5">Probable phosphoketolase</fullName>
        <ecNumber evidence="5">4.1.2.-</ecNumber>
    </recommendedName>
</protein>
<comment type="cofactor">
    <cofactor evidence="1 5">
        <name>thiamine diphosphate</name>
        <dbReference type="ChEBI" id="CHEBI:58937"/>
    </cofactor>
</comment>
<comment type="caution">
    <text evidence="8">The sequence shown here is derived from an EMBL/GenBank/DDBJ whole genome shotgun (WGS) entry which is preliminary data.</text>
</comment>
<sequence length="819" mass="91478">MTHHAWQARTDEKASPEEIGAIDRWWRATNYLSVGQIYLLDNPLLREPLHRDHVKPRLVGHWGTTPGLNFLYAHLNRMIKARQQPTMYIIGPGHGGPGLVASSFLDGTYTETYPDISYDEAGVKRLFKQFSFPGGIPSHVAPETPGSIHEGGELGYALSHAYGAAFDNPDLLVAAIVGDGEAETGPLATSWHSNKFINPASDGVVLPILHLNGYKIANPTVLARIGEDELDALMRGYGHKPHVFEAGFDDESHESTHARFAAILDDVMDEIAGIKAQAAEDPNMERPMWPMIVFRTPKGWTCPDSIDGQQTEGSWRSHQVPLSNARDTDAHLSTLEGWLQSYGPDELFDDAGAPLPATSEIAPEGELRMSARPESNGGLVLRDLIMPDFRDFAVDVPNPGAGPAEATKQLGLFLKAIIEKNPDNFRIFAPDELASNRLQSVLEVTDKVWNARREDDDGAHTASSGRVVEMLSEHQCQGWLEGYTLTGRHGLFTSYEAFIHIVDSMFNQHAKWLKTSRELPWRRPIGSLNYLLSSHVWRQDHNGFSHQDPGFIDHVVNKKAEVVRVYLPADANTLLSTYDHCLRSRDYVNVVIAGKQPQAQWLTMDQAIDHCTRGLGIWEFASNVPLGEEPDVVMAAAGDVPTIEILAAIDIIRQELPELKVRMINVVDLMRLQPEEEHPHGMTDRAFDQLFTTTKPVIFNYHGYPWLIHRLTYRRNGHSNLHVRGYKEEGTTTTPFDMAMLNDIDRYHLVMDVIDRVPGLGTRAASLRQDLFDRRLAARRYAREHGADLPEVANWTWPDADEESKRAMAAADSTGGDND</sequence>
<dbReference type="Pfam" id="PF03894">
    <property type="entry name" value="XFP"/>
    <property type="match status" value="1"/>
</dbReference>
<proteinExistence type="inferred from homology"/>
<dbReference type="Pfam" id="PF09363">
    <property type="entry name" value="XFP_C"/>
    <property type="match status" value="1"/>
</dbReference>
<dbReference type="NCBIfam" id="NF003621">
    <property type="entry name" value="PRK05261.1-6"/>
    <property type="match status" value="1"/>
</dbReference>
<evidence type="ECO:0000256" key="1">
    <source>
        <dbReference type="ARBA" id="ARBA00001964"/>
    </source>
</evidence>
<evidence type="ECO:0000256" key="5">
    <source>
        <dbReference type="HAMAP-Rule" id="MF_01403"/>
    </source>
</evidence>
<evidence type="ECO:0000256" key="2">
    <source>
        <dbReference type="ARBA" id="ARBA00005623"/>
    </source>
</evidence>
<dbReference type="InterPro" id="IPR019790">
    <property type="entry name" value="Xul5P/Fru6P_PKetolase_CS"/>
</dbReference>
<dbReference type="InterPro" id="IPR009014">
    <property type="entry name" value="Transketo_C/PFOR_II"/>
</dbReference>
<reference evidence="8" key="1">
    <citation type="submission" date="2023-06" db="EMBL/GenBank/DDBJ databases">
        <title>Egi l300058.</title>
        <authorList>
            <person name="Gao L."/>
            <person name="Fang B.-Z."/>
            <person name="Li W.-J."/>
        </authorList>
    </citation>
    <scope>NUCLEOTIDE SEQUENCE</scope>
    <source>
        <strain evidence="8">EGI L300058</strain>
    </source>
</reference>
<dbReference type="SUPFAM" id="SSF52518">
    <property type="entry name" value="Thiamin diphosphate-binding fold (THDP-binding)"/>
    <property type="match status" value="2"/>
</dbReference>
<dbReference type="NCBIfam" id="NF003619">
    <property type="entry name" value="PRK05261.1-4"/>
    <property type="match status" value="1"/>
</dbReference>
<organism evidence="8 9">
    <name type="scientific">Demequina muriae</name>
    <dbReference type="NCBI Taxonomy" id="3051664"/>
    <lineage>
        <taxon>Bacteria</taxon>
        <taxon>Bacillati</taxon>
        <taxon>Actinomycetota</taxon>
        <taxon>Actinomycetes</taxon>
        <taxon>Micrococcales</taxon>
        <taxon>Demequinaceae</taxon>
        <taxon>Demequina</taxon>
    </lineage>
</organism>
<dbReference type="PANTHER" id="PTHR31273">
    <property type="entry name" value="PHOSPHOKETOLASE-RELATED"/>
    <property type="match status" value="1"/>
</dbReference>
<evidence type="ECO:0000313" key="9">
    <source>
        <dbReference type="Proteomes" id="UP001172708"/>
    </source>
</evidence>
<keyword evidence="3 5" id="KW-0786">Thiamine pyrophosphate</keyword>
<dbReference type="PANTHER" id="PTHR31273:SF0">
    <property type="entry name" value="PHOSPHOKETOLASE-RELATED"/>
    <property type="match status" value="1"/>
</dbReference>
<evidence type="ECO:0000256" key="4">
    <source>
        <dbReference type="ARBA" id="ARBA00023239"/>
    </source>
</evidence>
<dbReference type="Pfam" id="PF09364">
    <property type="entry name" value="XFP_N"/>
    <property type="match status" value="1"/>
</dbReference>
<dbReference type="HAMAP" id="MF_01403">
    <property type="entry name" value="Phosphoketolase"/>
    <property type="match status" value="1"/>
</dbReference>
<keyword evidence="4 5" id="KW-0456">Lyase</keyword>
<dbReference type="PIRSF" id="PIRSF017245">
    <property type="entry name" value="Phosphoketolase"/>
    <property type="match status" value="1"/>
</dbReference>
<dbReference type="InterPro" id="IPR023962">
    <property type="entry name" value="Phosphoketolase"/>
</dbReference>
<dbReference type="EMBL" id="JAUHQA010000001">
    <property type="protein sequence ID" value="MDN4480896.1"/>
    <property type="molecule type" value="Genomic_DNA"/>
</dbReference>
<dbReference type="InterPro" id="IPR005593">
    <property type="entry name" value="Xul5P/Fru6P_PKetolase"/>
</dbReference>
<feature type="domain" description="Xylulose 5-phosphate/Fructose 6-phosphate phosphoketolase C-terminal" evidence="6">
    <location>
        <begin position="595"/>
        <end position="797"/>
    </location>
</feature>
<dbReference type="PROSITE" id="PS60002">
    <property type="entry name" value="PHOSPHOKETOLASE_1"/>
    <property type="match status" value="1"/>
</dbReference>
<dbReference type="InterPro" id="IPR019789">
    <property type="entry name" value="Xul5P/Fru6P_PKetolase_ThDP_BS"/>
</dbReference>
<dbReference type="EC" id="4.1.2.-" evidence="5"/>
<comment type="similarity">
    <text evidence="2 5">Belongs to the XFP family.</text>
</comment>
<gene>
    <name evidence="8" type="ORF">QQX02_08190</name>
</gene>
<name>A0ABT8GHI9_9MICO</name>
<evidence type="ECO:0000259" key="7">
    <source>
        <dbReference type="Pfam" id="PF09364"/>
    </source>
</evidence>
<evidence type="ECO:0000259" key="6">
    <source>
        <dbReference type="Pfam" id="PF09363"/>
    </source>
</evidence>
<keyword evidence="9" id="KW-1185">Reference proteome</keyword>